<reference evidence="2" key="2">
    <citation type="submission" date="2021-01" db="UniProtKB">
        <authorList>
            <consortium name="EnsemblPlants"/>
        </authorList>
    </citation>
    <scope>IDENTIFICATION</scope>
</reference>
<accession>A0A7N2QYY0</accession>
<feature type="compositionally biased region" description="Polar residues" evidence="1">
    <location>
        <begin position="178"/>
        <end position="189"/>
    </location>
</feature>
<feature type="region of interest" description="Disordered" evidence="1">
    <location>
        <begin position="161"/>
        <end position="194"/>
    </location>
</feature>
<evidence type="ECO:0000313" key="3">
    <source>
        <dbReference type="Proteomes" id="UP000594261"/>
    </source>
</evidence>
<sequence length="347" mass="38272">MDAALEEMWKKFSLSKEDKGILAVSSQEVSDSKQRAKFSILFKLQASKEFKKEAFKSTIQKLWCGLHGVTIKEVFNIPIKSMNSCVGTRIANEIGVPILVDAPKNGLAWGPFLRIQVDIDITKPLMRGKMIPIEGAEKGSPGQSRFSDVDVEENQVIDGEEEGAGQPIINLQPLPLPTTSEADTNTTKQLPEKSRLLRDLSIPKFLDPIQFSSFECDGGVPESVTPKNQEFPSLSKSKSPRNQQVSILSILEVSKEEKSARDCISTRTLLNDGKSDKDPSQNIKQPLTANIPNDGPTVIKGSMLANVANDVHFMTITLYHFAKILISFCVGKVKVHISYSITKDITN</sequence>
<protein>
    <recommendedName>
        <fullName evidence="4">DUF4283 domain-containing protein</fullName>
    </recommendedName>
</protein>
<evidence type="ECO:0000313" key="2">
    <source>
        <dbReference type="EnsemblPlants" id="QL02p032461:mrna"/>
    </source>
</evidence>
<keyword evidence="3" id="KW-1185">Reference proteome</keyword>
<dbReference type="InParanoid" id="A0A7N2QYY0"/>
<feature type="region of interest" description="Disordered" evidence="1">
    <location>
        <begin position="220"/>
        <end position="239"/>
    </location>
</feature>
<evidence type="ECO:0008006" key="4">
    <source>
        <dbReference type="Google" id="ProtNLM"/>
    </source>
</evidence>
<evidence type="ECO:0000256" key="1">
    <source>
        <dbReference type="SAM" id="MobiDB-lite"/>
    </source>
</evidence>
<dbReference type="AlphaFoldDB" id="A0A7N2QYY0"/>
<proteinExistence type="predicted"/>
<name>A0A7N2QYY0_QUELO</name>
<reference evidence="3" key="1">
    <citation type="journal article" date="2016" name="G3 (Bethesda)">
        <title>First Draft Assembly and Annotation of the Genome of a California Endemic Oak Quercus lobata Nee (Fagaceae).</title>
        <authorList>
            <person name="Sork V.L."/>
            <person name="Fitz-Gibbon S.T."/>
            <person name="Puiu D."/>
            <person name="Crepeau M."/>
            <person name="Gugger P.F."/>
            <person name="Sherman R."/>
            <person name="Stevens K."/>
            <person name="Langley C.H."/>
            <person name="Pellegrini M."/>
            <person name="Salzberg S.L."/>
        </authorList>
    </citation>
    <scope>NUCLEOTIDE SEQUENCE [LARGE SCALE GENOMIC DNA]</scope>
    <source>
        <strain evidence="3">cv. SW786</strain>
    </source>
</reference>
<dbReference type="Gramene" id="QL02p032461:mrna">
    <property type="protein sequence ID" value="QL02p032461:mrna"/>
    <property type="gene ID" value="QL02p032461"/>
</dbReference>
<organism evidence="2 3">
    <name type="scientific">Quercus lobata</name>
    <name type="common">Valley oak</name>
    <dbReference type="NCBI Taxonomy" id="97700"/>
    <lineage>
        <taxon>Eukaryota</taxon>
        <taxon>Viridiplantae</taxon>
        <taxon>Streptophyta</taxon>
        <taxon>Embryophyta</taxon>
        <taxon>Tracheophyta</taxon>
        <taxon>Spermatophyta</taxon>
        <taxon>Magnoliopsida</taxon>
        <taxon>eudicotyledons</taxon>
        <taxon>Gunneridae</taxon>
        <taxon>Pentapetalae</taxon>
        <taxon>rosids</taxon>
        <taxon>fabids</taxon>
        <taxon>Fagales</taxon>
        <taxon>Fagaceae</taxon>
        <taxon>Quercus</taxon>
    </lineage>
</organism>
<dbReference type="EnsemblPlants" id="QL02p032461:mrna">
    <property type="protein sequence ID" value="QL02p032461:mrna"/>
    <property type="gene ID" value="QL02p032461"/>
</dbReference>
<dbReference type="Proteomes" id="UP000594261">
    <property type="component" value="Chromosome 2"/>
</dbReference>
<feature type="region of interest" description="Disordered" evidence="1">
    <location>
        <begin position="269"/>
        <end position="288"/>
    </location>
</feature>
<feature type="compositionally biased region" description="Polar residues" evidence="1">
    <location>
        <begin position="225"/>
        <end position="239"/>
    </location>
</feature>